<dbReference type="EMBL" id="QTSX02007154">
    <property type="protein sequence ID" value="KAJ9050445.1"/>
    <property type="molecule type" value="Genomic_DNA"/>
</dbReference>
<keyword evidence="2" id="KW-1185">Reference proteome</keyword>
<gene>
    <name evidence="1" type="ORF">DSO57_1014264</name>
</gene>
<reference evidence="1" key="1">
    <citation type="submission" date="2022-04" db="EMBL/GenBank/DDBJ databases">
        <title>Genome of the entomopathogenic fungus Entomophthora muscae.</title>
        <authorList>
            <person name="Elya C."/>
            <person name="Lovett B.R."/>
            <person name="Lee E."/>
            <person name="Macias A.M."/>
            <person name="Hajek A.E."/>
            <person name="De Bivort B.L."/>
            <person name="Kasson M.T."/>
            <person name="De Fine Licht H.H."/>
            <person name="Stajich J.E."/>
        </authorList>
    </citation>
    <scope>NUCLEOTIDE SEQUENCE</scope>
    <source>
        <strain evidence="1">Berkeley</strain>
    </source>
</reference>
<comment type="caution">
    <text evidence="1">The sequence shown here is derived from an EMBL/GenBank/DDBJ whole genome shotgun (WGS) entry which is preliminary data.</text>
</comment>
<dbReference type="Proteomes" id="UP001165960">
    <property type="component" value="Unassembled WGS sequence"/>
</dbReference>
<evidence type="ECO:0000313" key="1">
    <source>
        <dbReference type="EMBL" id="KAJ9050445.1"/>
    </source>
</evidence>
<organism evidence="1 2">
    <name type="scientific">Entomophthora muscae</name>
    <dbReference type="NCBI Taxonomy" id="34485"/>
    <lineage>
        <taxon>Eukaryota</taxon>
        <taxon>Fungi</taxon>
        <taxon>Fungi incertae sedis</taxon>
        <taxon>Zoopagomycota</taxon>
        <taxon>Entomophthoromycotina</taxon>
        <taxon>Entomophthoromycetes</taxon>
        <taxon>Entomophthorales</taxon>
        <taxon>Entomophthoraceae</taxon>
        <taxon>Entomophthora</taxon>
    </lineage>
</organism>
<accession>A0ACC2RK26</accession>
<protein>
    <submittedName>
        <fullName evidence="1">Uncharacterized protein</fullName>
    </submittedName>
</protein>
<evidence type="ECO:0000313" key="2">
    <source>
        <dbReference type="Proteomes" id="UP001165960"/>
    </source>
</evidence>
<name>A0ACC2RK26_9FUNG</name>
<proteinExistence type="predicted"/>
<sequence length="924" mass="104686">MKGLFWLTVGVVWAAQGEEWQKVRKRQDDLRSYQGMVLGNQLKVLLVSDPNASKASLSLVLATGHQDNPQDVLGMAHFCEHMVHLGSVKYPKEDYYLQYINANSGTFSAETHFNHTSFQFTIVPKALEKAMDIFAHLLIEPKLSESSIGREVQAVQNEYNGNLYSWEFKVISVLDSLSNATSPYSLFRAGNRKTLLKGKRNKSVLRDKVKFHHQTYYSANLMSLVLVSPASLEHLANITTPIFTRIPNHNQVGSNIGYPFAATHLDVQVNPNLYDQTLALEFIIDTGCNHSLKTDFDFIGYYLTRKDPGYFYASQKGRVTKIIAQLSESLANFSLFHVFITTTGPETADDITRDLFAYLKALPTQALTQERYDEYLNMATTRKKVYFAKNGDGLSLALAETLNEGVPFRDVVYNIDPIEEFNLHAIGGAIEMLTQAVMRRGIASHEIEASSVEPWYLAQYDILKTNSTLLLGLNPDSIQLPNVIHLPKEEYLPAPPHVQLVRNTSTFQFWHIASQEDSLCGIKLSFQNINCTPDEQEITRLTVFVEILKEKLANISDTSSAAGEEVQIAILDNKVEIQIITSHPQHFLSQLLNGIIHLEITQQDLIKAKESFSWTSGFGSNDPEIQLNYLMLAATAWEILPPAALQTQLDILDFRSFVRWQKTLLACNFVNLLLVGQNNADSIAQLIDKFQHHPSQCPTHMDNLKPITLSGQNVFQTRSYDPIQILHGVAFYLELYTDKDINNAALSLLTSNLIKIHFYNQLRTKEQLAYSLDSELKVNTQSGGILFRLKSPSHPAHIEARIEAFLEKFVRKMIQIPHRKFAARVRALLHARQTNQPTLTEALDEHWTTITKHKANFHRDKQINNSLRHLTQPHLINFLTTSLLKASPHRKKLSIHILLDDAKAKNCGSRVTDLLRWKKVSLLH</sequence>